<dbReference type="OrthoDB" id="7067273at2"/>
<dbReference type="GO" id="GO:0006355">
    <property type="term" value="P:regulation of DNA-templated transcription"/>
    <property type="evidence" value="ECO:0007669"/>
    <property type="project" value="InterPro"/>
</dbReference>
<dbReference type="Proteomes" id="UP000237947">
    <property type="component" value="Chromosome"/>
</dbReference>
<dbReference type="Gene3D" id="2.30.31.70">
    <property type="match status" value="1"/>
</dbReference>
<dbReference type="EMBL" id="CP027226">
    <property type="protein sequence ID" value="AVM42623.1"/>
    <property type="molecule type" value="Genomic_DNA"/>
</dbReference>
<dbReference type="KEGG" id="fsa:C5Q98_05085"/>
<dbReference type="AlphaFoldDB" id="A0A2S0KNM7"/>
<name>A0A2S0KNM7_9FIRM</name>
<accession>A0A2S0KNM7</accession>
<organism evidence="2 3">
    <name type="scientific">Fastidiosipila sanguinis</name>
    <dbReference type="NCBI Taxonomy" id="236753"/>
    <lineage>
        <taxon>Bacteria</taxon>
        <taxon>Bacillati</taxon>
        <taxon>Bacillota</taxon>
        <taxon>Clostridia</taxon>
        <taxon>Eubacteriales</taxon>
        <taxon>Oscillospiraceae</taxon>
        <taxon>Fastidiosipila</taxon>
    </lineage>
</organism>
<reference evidence="3" key="1">
    <citation type="submission" date="2018-02" db="EMBL/GenBank/DDBJ databases">
        <authorList>
            <person name="Holder M.E."/>
            <person name="Ajami N.J."/>
            <person name="Petrosino J.F."/>
        </authorList>
    </citation>
    <scope>NUCLEOTIDE SEQUENCE [LARGE SCALE GENOMIC DNA]</scope>
    <source>
        <strain evidence="3">CCUG 47711</strain>
    </source>
</reference>
<dbReference type="GO" id="GO:0003677">
    <property type="term" value="F:DNA binding"/>
    <property type="evidence" value="ECO:0007669"/>
    <property type="project" value="InterPro"/>
</dbReference>
<evidence type="ECO:0000313" key="3">
    <source>
        <dbReference type="Proteomes" id="UP000237947"/>
    </source>
</evidence>
<dbReference type="InterPro" id="IPR017154">
    <property type="entry name" value="PC4-like"/>
</dbReference>
<dbReference type="RefSeq" id="WP_106012577.1">
    <property type="nucleotide sequence ID" value="NZ_CP027226.1"/>
</dbReference>
<evidence type="ECO:0000313" key="2">
    <source>
        <dbReference type="EMBL" id="AVM42623.1"/>
    </source>
</evidence>
<dbReference type="PIRSF" id="PIRSF037246">
    <property type="entry name" value="UCP037246"/>
    <property type="match status" value="1"/>
</dbReference>
<keyword evidence="3" id="KW-1185">Reference proteome</keyword>
<proteinExistence type="predicted"/>
<dbReference type="InterPro" id="IPR003173">
    <property type="entry name" value="PC4_C"/>
</dbReference>
<feature type="domain" description="Transcriptional coactivator p15 (PC4) C-terminal" evidence="1">
    <location>
        <begin position="28"/>
        <end position="72"/>
    </location>
</feature>
<protein>
    <recommendedName>
        <fullName evidence="1">Transcriptional coactivator p15 (PC4) C-terminal domain-containing protein</fullName>
    </recommendedName>
</protein>
<dbReference type="Pfam" id="PF02229">
    <property type="entry name" value="PC4"/>
    <property type="match status" value="1"/>
</dbReference>
<sequence>MKTTENSNNDRVSFNIIESLGVLSTSTNGWTKEVNVVSWNDRPAKLDIRDWDPDHNKMSRGIGLNATEVAGLYELLQNTEISSLGI</sequence>
<evidence type="ECO:0000259" key="1">
    <source>
        <dbReference type="Pfam" id="PF02229"/>
    </source>
</evidence>
<gene>
    <name evidence="2" type="ORF">C5Q98_05085</name>
</gene>